<keyword evidence="4" id="KW-1003">Cell membrane</keyword>
<keyword evidence="5 8" id="KW-0812">Transmembrane</keyword>
<dbReference type="Proteomes" id="UP000198935">
    <property type="component" value="Unassembled WGS sequence"/>
</dbReference>
<dbReference type="Pfam" id="PF03547">
    <property type="entry name" value="Mem_trans"/>
    <property type="match status" value="2"/>
</dbReference>
<keyword evidence="7 8" id="KW-0472">Membrane</keyword>
<evidence type="ECO:0000313" key="9">
    <source>
        <dbReference type="EMBL" id="SDZ47793.1"/>
    </source>
</evidence>
<dbReference type="GO" id="GO:0005886">
    <property type="term" value="C:plasma membrane"/>
    <property type="evidence" value="ECO:0007669"/>
    <property type="project" value="UniProtKB-SubCell"/>
</dbReference>
<feature type="transmembrane region" description="Helical" evidence="8">
    <location>
        <begin position="165"/>
        <end position="186"/>
    </location>
</feature>
<sequence>MPQTFAERMLFMTIFIQVVLPVLLVFFIGYIVQIRMKIAIKPISTMAIYILTPALVFRTFYTAELNLQYMYMVVFAVLLLVALIIINKLYSRLVKYPAKVESGLILSTAFMNSGNYGAPIILFAYGEAGFVYIVSFMVLQAVIMNFFGVYYAAKGVSGIVTSVKLVFRMPATYAVLLALLLKAAGLSVPDNLFRTVDIIAGAAIPTVMLILGMQLAKIKWEHFEWGKIAYGTLVRLILSPLIAYGITLLLPLEPLLAKVLIVASAMPSAATIVMYAIEFDSEPRLVSSITLVSTLFSVATITLLLMILG</sequence>
<evidence type="ECO:0000313" key="10">
    <source>
        <dbReference type="Proteomes" id="UP000198935"/>
    </source>
</evidence>
<accession>A0A1H3TBW4</accession>
<feature type="transmembrane region" description="Helical" evidence="8">
    <location>
        <begin position="198"/>
        <end position="216"/>
    </location>
</feature>
<evidence type="ECO:0000256" key="5">
    <source>
        <dbReference type="ARBA" id="ARBA00022692"/>
    </source>
</evidence>
<reference evidence="10" key="1">
    <citation type="submission" date="2016-10" db="EMBL/GenBank/DDBJ databases">
        <authorList>
            <person name="Varghese N."/>
            <person name="Submissions S."/>
        </authorList>
    </citation>
    <scope>NUCLEOTIDE SEQUENCE [LARGE SCALE GENOMIC DNA]</scope>
    <source>
        <strain evidence="10">SP</strain>
    </source>
</reference>
<feature type="transmembrane region" description="Helical" evidence="8">
    <location>
        <begin position="102"/>
        <end position="124"/>
    </location>
</feature>
<dbReference type="Gene3D" id="1.20.1530.20">
    <property type="match status" value="1"/>
</dbReference>
<feature type="transmembrane region" description="Helical" evidence="8">
    <location>
        <begin position="255"/>
        <end position="277"/>
    </location>
</feature>
<evidence type="ECO:0000256" key="4">
    <source>
        <dbReference type="ARBA" id="ARBA00022475"/>
    </source>
</evidence>
<keyword evidence="3" id="KW-0813">Transport</keyword>
<feature type="transmembrane region" description="Helical" evidence="8">
    <location>
        <begin position="44"/>
        <end position="63"/>
    </location>
</feature>
<protein>
    <recommendedName>
        <fullName evidence="11">Transporter</fullName>
    </recommendedName>
</protein>
<evidence type="ECO:0000256" key="2">
    <source>
        <dbReference type="ARBA" id="ARBA00010145"/>
    </source>
</evidence>
<feature type="transmembrane region" description="Helical" evidence="8">
    <location>
        <begin position="69"/>
        <end position="90"/>
    </location>
</feature>
<dbReference type="PANTHER" id="PTHR36838">
    <property type="entry name" value="AUXIN EFFLUX CARRIER FAMILY PROTEIN"/>
    <property type="match status" value="1"/>
</dbReference>
<keyword evidence="6 8" id="KW-1133">Transmembrane helix</keyword>
<evidence type="ECO:0000256" key="1">
    <source>
        <dbReference type="ARBA" id="ARBA00004651"/>
    </source>
</evidence>
<comment type="similarity">
    <text evidence="2">Belongs to the auxin efflux carrier (TC 2.A.69) family.</text>
</comment>
<dbReference type="AlphaFoldDB" id="A0A1H3TBW4"/>
<feature type="transmembrane region" description="Helical" evidence="8">
    <location>
        <begin position="289"/>
        <end position="308"/>
    </location>
</feature>
<dbReference type="InterPro" id="IPR004776">
    <property type="entry name" value="Mem_transp_PIN-like"/>
</dbReference>
<proteinExistence type="inferred from homology"/>
<feature type="transmembrane region" description="Helical" evidence="8">
    <location>
        <begin position="130"/>
        <end position="153"/>
    </location>
</feature>
<dbReference type="InterPro" id="IPR038770">
    <property type="entry name" value="Na+/solute_symporter_sf"/>
</dbReference>
<feature type="transmembrane region" description="Helical" evidence="8">
    <location>
        <begin position="228"/>
        <end position="249"/>
    </location>
</feature>
<name>A0A1H3TBW4_9BACI</name>
<gene>
    <name evidence="9" type="ORF">SAMN05421736_1147</name>
</gene>
<evidence type="ECO:0000256" key="8">
    <source>
        <dbReference type="SAM" id="Phobius"/>
    </source>
</evidence>
<dbReference type="GO" id="GO:0055085">
    <property type="term" value="P:transmembrane transport"/>
    <property type="evidence" value="ECO:0007669"/>
    <property type="project" value="InterPro"/>
</dbReference>
<keyword evidence="10" id="KW-1185">Reference proteome</keyword>
<evidence type="ECO:0000256" key="7">
    <source>
        <dbReference type="ARBA" id="ARBA00023136"/>
    </source>
</evidence>
<evidence type="ECO:0008006" key="11">
    <source>
        <dbReference type="Google" id="ProtNLM"/>
    </source>
</evidence>
<comment type="subcellular location">
    <subcellularLocation>
        <location evidence="1">Cell membrane</location>
        <topology evidence="1">Multi-pass membrane protein</topology>
    </subcellularLocation>
</comment>
<dbReference type="PANTHER" id="PTHR36838:SF1">
    <property type="entry name" value="SLR1864 PROTEIN"/>
    <property type="match status" value="1"/>
</dbReference>
<dbReference type="EMBL" id="FNPI01000014">
    <property type="protein sequence ID" value="SDZ47793.1"/>
    <property type="molecule type" value="Genomic_DNA"/>
</dbReference>
<evidence type="ECO:0000256" key="3">
    <source>
        <dbReference type="ARBA" id="ARBA00022448"/>
    </source>
</evidence>
<evidence type="ECO:0000256" key="6">
    <source>
        <dbReference type="ARBA" id="ARBA00022989"/>
    </source>
</evidence>
<dbReference type="STRING" id="1503961.SAMN05421736_1147"/>
<feature type="transmembrane region" description="Helical" evidence="8">
    <location>
        <begin position="12"/>
        <end position="32"/>
    </location>
</feature>
<organism evidence="9 10">
    <name type="scientific">Evansella caseinilytica</name>
    <dbReference type="NCBI Taxonomy" id="1503961"/>
    <lineage>
        <taxon>Bacteria</taxon>
        <taxon>Bacillati</taxon>
        <taxon>Bacillota</taxon>
        <taxon>Bacilli</taxon>
        <taxon>Bacillales</taxon>
        <taxon>Bacillaceae</taxon>
        <taxon>Evansella</taxon>
    </lineage>
</organism>